<dbReference type="GeneID" id="95325990"/>
<feature type="region of interest" description="Disordered" evidence="1">
    <location>
        <begin position="812"/>
        <end position="834"/>
    </location>
</feature>
<evidence type="ECO:0000313" key="5">
    <source>
        <dbReference type="Proteomes" id="UP000218598"/>
    </source>
</evidence>
<proteinExistence type="predicted"/>
<dbReference type="InterPro" id="IPR002931">
    <property type="entry name" value="Transglutaminase-like"/>
</dbReference>
<dbReference type="Pfam" id="PF01841">
    <property type="entry name" value="Transglut_core"/>
    <property type="match status" value="1"/>
</dbReference>
<evidence type="ECO:0000313" key="4">
    <source>
        <dbReference type="EMBL" id="PCC39136.1"/>
    </source>
</evidence>
<dbReference type="SUPFAM" id="SSF54001">
    <property type="entry name" value="Cysteine proteinases"/>
    <property type="match status" value="1"/>
</dbReference>
<dbReference type="GO" id="GO:0006508">
    <property type="term" value="P:proteolysis"/>
    <property type="evidence" value="ECO:0007669"/>
    <property type="project" value="UniProtKB-KW"/>
</dbReference>
<dbReference type="RefSeq" id="WP_096163395.1">
    <property type="nucleotide sequence ID" value="NZ_NRGR01000016.1"/>
</dbReference>
<feature type="transmembrane region" description="Helical" evidence="2">
    <location>
        <begin position="23"/>
        <end position="43"/>
    </location>
</feature>
<dbReference type="GO" id="GO:0008233">
    <property type="term" value="F:peptidase activity"/>
    <property type="evidence" value="ECO:0007669"/>
    <property type="project" value="UniProtKB-KW"/>
</dbReference>
<keyword evidence="2" id="KW-1133">Transmembrane helix</keyword>
<dbReference type="Proteomes" id="UP000218598">
    <property type="component" value="Unassembled WGS sequence"/>
</dbReference>
<reference evidence="4 5" key="1">
    <citation type="journal article" date="2017" name="Elife">
        <title>Extensive horizontal gene transfer in cheese-associated bacteria.</title>
        <authorList>
            <person name="Bonham K.S."/>
            <person name="Wolfe B.E."/>
            <person name="Dutton R.J."/>
        </authorList>
    </citation>
    <scope>NUCLEOTIDE SEQUENCE [LARGE SCALE GENOMIC DNA]</scope>
    <source>
        <strain evidence="4 5">341_9</strain>
    </source>
</reference>
<dbReference type="PANTHER" id="PTHR42736:SF1">
    <property type="entry name" value="PROTEIN-GLUTAMINE GAMMA-GLUTAMYLTRANSFERASE"/>
    <property type="match status" value="1"/>
</dbReference>
<evidence type="ECO:0000256" key="2">
    <source>
        <dbReference type="SAM" id="Phobius"/>
    </source>
</evidence>
<dbReference type="AlphaFoldDB" id="A0A2A3YIE8"/>
<gene>
    <name evidence="4" type="ORF">CIK66_09625</name>
</gene>
<accession>A0A2A3YIE8</accession>
<evidence type="ECO:0000256" key="1">
    <source>
        <dbReference type="SAM" id="MobiDB-lite"/>
    </source>
</evidence>
<feature type="transmembrane region" description="Helical" evidence="2">
    <location>
        <begin position="136"/>
        <end position="156"/>
    </location>
</feature>
<dbReference type="PANTHER" id="PTHR42736">
    <property type="entry name" value="PROTEIN-GLUTAMINE GAMMA-GLUTAMYLTRANSFERASE"/>
    <property type="match status" value="1"/>
</dbReference>
<dbReference type="OrthoDB" id="3651060at2"/>
<name>A0A2A3YIE8_9MICO</name>
<keyword evidence="2" id="KW-0812">Transmembrane</keyword>
<feature type="domain" description="Transglutaminase-like" evidence="3">
    <location>
        <begin position="533"/>
        <end position="609"/>
    </location>
</feature>
<feature type="transmembrane region" description="Helical" evidence="2">
    <location>
        <begin position="49"/>
        <end position="70"/>
    </location>
</feature>
<sequence>MSTGRRPAEHTQQIARTSQTRRLLDLAALSVLMLIGMVGFHPVYGGGRYVLAGVAALVLGLLIALIGARFRCGPLRLLALLIVAHFLFGSMFAAPARALWGILPTAGSLKDLLVAPVSSWKTVLTTPPPVGSAHGVLAVVWISMLLLAVPSASILLRSRHDALAWMFPFVLILATVLFGTTEDALPVLRGVLFAIISVAWLSWRADGTQREVARRESAQSAIVPATGVLGSWANPVLRRRAIGGAVTLALAGGATIGAQPLLDPPEATVRYAHRDTIVPPFDPQEYVSPLAEFRGYLKQQRSDVLFTVTGLEDGDRVRLATMDLYDLQVYNVAGSDTTNEASGAFLRSAAGVDLERGEVAARTSTLTIGAYSGVWLPTLGVATERIDLDDTTDDRVNAAAGSLYLNEKSQTMVNSAGVQEGDTYVLGYQPYTAPTLDQQRTARFAELQLPPAPRMGQVTQLAEEWAGGAVSDYEKITNLTRALRTRATFSHGIDDGEAASLSGHGAGRLLTMVEPVEPVEPVGPDGETTPEARTEGLIGDEEQFAALTALMARSIGIPARVVMGFEVEASSESAAGSTGAVEIIGADVTAWVEVAFDGDLGWVRFDVAPGDGDQTVPAEPSEPAEPPEISRPLPVPAEPPPSTAELPTSPPGAMSDDAAHDGLAPERTASASRIASTATLLLAGLALAVVVIGKRARRRYRRTRGSPPTRIDGGWQEFLDHLADLGYRLDPGTTRAEAAAGVHRQLPALWAPLLAARADRAVFGPDDLPEGAAEEYWEQVAAARQTMAASVPWHRRLRGELSLRSFRRRFRRSHRGSRRRTRSTRQRLLRGRTR</sequence>
<feature type="transmembrane region" description="Helical" evidence="2">
    <location>
        <begin position="674"/>
        <end position="693"/>
    </location>
</feature>
<comment type="caution">
    <text evidence="4">The sequence shown here is derived from an EMBL/GenBank/DDBJ whole genome shotgun (WGS) entry which is preliminary data.</text>
</comment>
<keyword evidence="5" id="KW-1185">Reference proteome</keyword>
<dbReference type="EMBL" id="NRGR01000016">
    <property type="protein sequence ID" value="PCC39136.1"/>
    <property type="molecule type" value="Genomic_DNA"/>
</dbReference>
<feature type="region of interest" description="Disordered" evidence="1">
    <location>
        <begin position="607"/>
        <end position="660"/>
    </location>
</feature>
<dbReference type="SMART" id="SM00460">
    <property type="entry name" value="TGc"/>
    <property type="match status" value="1"/>
</dbReference>
<keyword evidence="4" id="KW-0645">Protease</keyword>
<evidence type="ECO:0000259" key="3">
    <source>
        <dbReference type="SMART" id="SM00460"/>
    </source>
</evidence>
<keyword evidence="4" id="KW-0378">Hydrolase</keyword>
<dbReference type="InterPro" id="IPR052901">
    <property type="entry name" value="Bact_TGase-like"/>
</dbReference>
<feature type="transmembrane region" description="Helical" evidence="2">
    <location>
        <begin position="163"/>
        <end position="181"/>
    </location>
</feature>
<protein>
    <submittedName>
        <fullName evidence="4">Cysteine protease</fullName>
    </submittedName>
</protein>
<dbReference type="Gene3D" id="3.10.620.30">
    <property type="match status" value="1"/>
</dbReference>
<organism evidence="4 5">
    <name type="scientific">Brachybacterium alimentarium</name>
    <dbReference type="NCBI Taxonomy" id="47845"/>
    <lineage>
        <taxon>Bacteria</taxon>
        <taxon>Bacillati</taxon>
        <taxon>Actinomycetota</taxon>
        <taxon>Actinomycetes</taxon>
        <taxon>Micrococcales</taxon>
        <taxon>Dermabacteraceae</taxon>
        <taxon>Brachybacterium</taxon>
    </lineage>
</organism>
<feature type="transmembrane region" description="Helical" evidence="2">
    <location>
        <begin position="77"/>
        <end position="103"/>
    </location>
</feature>
<feature type="compositionally biased region" description="Pro residues" evidence="1">
    <location>
        <begin position="633"/>
        <end position="642"/>
    </location>
</feature>
<dbReference type="InterPro" id="IPR038765">
    <property type="entry name" value="Papain-like_cys_pep_sf"/>
</dbReference>
<keyword evidence="2" id="KW-0472">Membrane</keyword>